<dbReference type="Pfam" id="PF01554">
    <property type="entry name" value="MatE"/>
    <property type="match status" value="2"/>
</dbReference>
<keyword evidence="6 10" id="KW-1133">Transmembrane helix</keyword>
<organism evidence="11 12">
    <name type="scientific">Parafilimonas terrae</name>
    <dbReference type="NCBI Taxonomy" id="1465490"/>
    <lineage>
        <taxon>Bacteria</taxon>
        <taxon>Pseudomonadati</taxon>
        <taxon>Bacteroidota</taxon>
        <taxon>Chitinophagia</taxon>
        <taxon>Chitinophagales</taxon>
        <taxon>Chitinophagaceae</taxon>
        <taxon>Parafilimonas</taxon>
    </lineage>
</organism>
<dbReference type="GO" id="GO:0015297">
    <property type="term" value="F:antiporter activity"/>
    <property type="evidence" value="ECO:0007669"/>
    <property type="project" value="UniProtKB-KW"/>
</dbReference>
<dbReference type="AlphaFoldDB" id="A0A1I5UDU6"/>
<evidence type="ECO:0000256" key="8">
    <source>
        <dbReference type="ARBA" id="ARBA00023136"/>
    </source>
</evidence>
<keyword evidence="12" id="KW-1185">Reference proteome</keyword>
<feature type="transmembrane region" description="Helical" evidence="10">
    <location>
        <begin position="131"/>
        <end position="148"/>
    </location>
</feature>
<dbReference type="CDD" id="cd13133">
    <property type="entry name" value="MATE_like_7"/>
    <property type="match status" value="1"/>
</dbReference>
<dbReference type="InterPro" id="IPR002528">
    <property type="entry name" value="MATE_fam"/>
</dbReference>
<feature type="transmembrane region" description="Helical" evidence="10">
    <location>
        <begin position="388"/>
        <end position="409"/>
    </location>
</feature>
<evidence type="ECO:0000256" key="9">
    <source>
        <dbReference type="ARBA" id="ARBA00031636"/>
    </source>
</evidence>
<feature type="transmembrane region" description="Helical" evidence="10">
    <location>
        <begin position="44"/>
        <end position="65"/>
    </location>
</feature>
<keyword evidence="2" id="KW-0813">Transport</keyword>
<dbReference type="GO" id="GO:0006811">
    <property type="term" value="P:monoatomic ion transport"/>
    <property type="evidence" value="ECO:0007669"/>
    <property type="project" value="UniProtKB-KW"/>
</dbReference>
<evidence type="ECO:0000256" key="4">
    <source>
        <dbReference type="ARBA" id="ARBA00022475"/>
    </source>
</evidence>
<dbReference type="InterPro" id="IPR048279">
    <property type="entry name" value="MdtK-like"/>
</dbReference>
<proteinExistence type="predicted"/>
<dbReference type="InterPro" id="IPR050222">
    <property type="entry name" value="MATE_MdtK"/>
</dbReference>
<keyword evidence="7" id="KW-0406">Ion transport</keyword>
<name>A0A1I5UDU6_9BACT</name>
<evidence type="ECO:0000256" key="2">
    <source>
        <dbReference type="ARBA" id="ARBA00022448"/>
    </source>
</evidence>
<feature type="transmembrane region" description="Helical" evidence="10">
    <location>
        <begin position="415"/>
        <end position="435"/>
    </location>
</feature>
<reference evidence="11 12" key="1">
    <citation type="submission" date="2016-10" db="EMBL/GenBank/DDBJ databases">
        <authorList>
            <person name="de Groot N.N."/>
        </authorList>
    </citation>
    <scope>NUCLEOTIDE SEQUENCE [LARGE SCALE GENOMIC DNA]</scope>
    <source>
        <strain evidence="11 12">DSM 28286</strain>
    </source>
</reference>
<dbReference type="EMBL" id="FOXQ01000003">
    <property type="protein sequence ID" value="SFP93435.1"/>
    <property type="molecule type" value="Genomic_DNA"/>
</dbReference>
<feature type="transmembrane region" description="Helical" evidence="10">
    <location>
        <begin position="160"/>
        <end position="182"/>
    </location>
</feature>
<evidence type="ECO:0000256" key="5">
    <source>
        <dbReference type="ARBA" id="ARBA00022692"/>
    </source>
</evidence>
<evidence type="ECO:0000256" key="3">
    <source>
        <dbReference type="ARBA" id="ARBA00022449"/>
    </source>
</evidence>
<evidence type="ECO:0000313" key="11">
    <source>
        <dbReference type="EMBL" id="SFP93435.1"/>
    </source>
</evidence>
<comment type="subcellular location">
    <subcellularLocation>
        <location evidence="1">Cell membrane</location>
        <topology evidence="1">Multi-pass membrane protein</topology>
    </subcellularLocation>
</comment>
<dbReference type="GO" id="GO:0005886">
    <property type="term" value="C:plasma membrane"/>
    <property type="evidence" value="ECO:0007669"/>
    <property type="project" value="UniProtKB-SubCell"/>
</dbReference>
<feature type="transmembrane region" description="Helical" evidence="10">
    <location>
        <begin position="353"/>
        <end position="376"/>
    </location>
</feature>
<dbReference type="RefSeq" id="WP_090656888.1">
    <property type="nucleotide sequence ID" value="NZ_FOXQ01000003.1"/>
</dbReference>
<evidence type="ECO:0000256" key="10">
    <source>
        <dbReference type="SAM" id="Phobius"/>
    </source>
</evidence>
<dbReference type="STRING" id="1465490.SAMN05444277_103228"/>
<protein>
    <recommendedName>
        <fullName evidence="9">Multidrug-efflux transporter</fullName>
    </recommendedName>
</protein>
<keyword evidence="4" id="KW-1003">Cell membrane</keyword>
<evidence type="ECO:0000256" key="6">
    <source>
        <dbReference type="ARBA" id="ARBA00022989"/>
    </source>
</evidence>
<dbReference type="PIRSF" id="PIRSF006603">
    <property type="entry name" value="DinF"/>
    <property type="match status" value="1"/>
</dbReference>
<feature type="transmembrane region" description="Helical" evidence="10">
    <location>
        <begin position="237"/>
        <end position="261"/>
    </location>
</feature>
<dbReference type="OrthoDB" id="9780160at2"/>
<evidence type="ECO:0000256" key="1">
    <source>
        <dbReference type="ARBA" id="ARBA00004651"/>
    </source>
</evidence>
<dbReference type="GO" id="GO:0042910">
    <property type="term" value="F:xenobiotic transmembrane transporter activity"/>
    <property type="evidence" value="ECO:0007669"/>
    <property type="project" value="InterPro"/>
</dbReference>
<gene>
    <name evidence="11" type="ORF">SAMN05444277_103228</name>
</gene>
<feature type="transmembrane region" description="Helical" evidence="10">
    <location>
        <begin position="12"/>
        <end position="32"/>
    </location>
</feature>
<sequence length="445" mass="49985">MQLTVEITNKQILRIALPIALSILVPNINFITNNIFLGHLSEEALAVAGITGVYYLVFGVMGFGLSSGLQALMSRRAGENKAGEIGLLFFQAVRIALAFAIAGILITWFIAPAILKYSLHNEQDIEMAIDFLRIRIWGVPFLYIYQLRNALLISINKSKYLIIGTLAETLANVFFDYAFIFGHFGFPEMGFNGAAYASIIAEFTGLVTIFSVIHFKGIGKSINLFKNKKLNLNSIKIILHQSSPLILQFAISLASWEFFYILIEHHGTQPLAISNIMRNMFGIFGCFAWSFASASNSMVSNIIGQKLEHRVKELIYKITKLGLIFSICIAILINLFTKFFLSAYGQSDSFIEAAIPVARVISLALVLQSVSTIWLNAVLGTGNSRRNLFTETIAIILYCIYVYTVLEYLNLSITIGWMSEWIYWIALFVPSYWYIQSNKWMGKKI</sequence>
<keyword evidence="3" id="KW-0050">Antiport</keyword>
<dbReference type="NCBIfam" id="TIGR00797">
    <property type="entry name" value="matE"/>
    <property type="match status" value="1"/>
</dbReference>
<dbReference type="PANTHER" id="PTHR43298:SF2">
    <property type="entry name" value="FMN_FAD EXPORTER YEEO-RELATED"/>
    <property type="match status" value="1"/>
</dbReference>
<keyword evidence="8 10" id="KW-0472">Membrane</keyword>
<keyword evidence="5 10" id="KW-0812">Transmembrane</keyword>
<feature type="transmembrane region" description="Helical" evidence="10">
    <location>
        <begin position="281"/>
        <end position="300"/>
    </location>
</feature>
<dbReference type="PANTHER" id="PTHR43298">
    <property type="entry name" value="MULTIDRUG RESISTANCE PROTEIN NORM-RELATED"/>
    <property type="match status" value="1"/>
</dbReference>
<feature type="transmembrane region" description="Helical" evidence="10">
    <location>
        <begin position="194"/>
        <end position="216"/>
    </location>
</feature>
<feature type="transmembrane region" description="Helical" evidence="10">
    <location>
        <begin position="321"/>
        <end position="341"/>
    </location>
</feature>
<evidence type="ECO:0000256" key="7">
    <source>
        <dbReference type="ARBA" id="ARBA00023065"/>
    </source>
</evidence>
<accession>A0A1I5UDU6</accession>
<evidence type="ECO:0000313" key="12">
    <source>
        <dbReference type="Proteomes" id="UP000199031"/>
    </source>
</evidence>
<feature type="transmembrane region" description="Helical" evidence="10">
    <location>
        <begin position="85"/>
        <end position="111"/>
    </location>
</feature>
<dbReference type="Proteomes" id="UP000199031">
    <property type="component" value="Unassembled WGS sequence"/>
</dbReference>